<comment type="caution">
    <text evidence="1">The sequence shown here is derived from an EMBL/GenBank/DDBJ whole genome shotgun (WGS) entry which is preliminary data.</text>
</comment>
<dbReference type="InterPro" id="IPR000998">
    <property type="entry name" value="MAM_dom"/>
</dbReference>
<dbReference type="AlphaFoldDB" id="A0A7D9LNL5"/>
<dbReference type="PROSITE" id="PS50060">
    <property type="entry name" value="MAM_2"/>
    <property type="match status" value="1"/>
</dbReference>
<evidence type="ECO:0000313" key="1">
    <source>
        <dbReference type="EMBL" id="CAB4034353.1"/>
    </source>
</evidence>
<protein>
    <submittedName>
        <fullName evidence="1">MAM and LDL-receptor class A domain-containing 1-like isoform X1</fullName>
    </submittedName>
</protein>
<name>A0A7D9LNL5_PARCT</name>
<dbReference type="PANTHER" id="PTHR23282:SF101">
    <property type="entry name" value="MAM DOMAIN-CONTAINING PROTEIN"/>
    <property type="match status" value="1"/>
</dbReference>
<dbReference type="PANTHER" id="PTHR23282">
    <property type="entry name" value="APICAL ENDOSOMAL GLYCOPROTEIN PRECURSOR"/>
    <property type="match status" value="1"/>
</dbReference>
<dbReference type="SUPFAM" id="SSF49899">
    <property type="entry name" value="Concanavalin A-like lectins/glucanases"/>
    <property type="match status" value="1"/>
</dbReference>
<dbReference type="Pfam" id="PF00629">
    <property type="entry name" value="MAM"/>
    <property type="match status" value="1"/>
</dbReference>
<feature type="non-terminal residue" evidence="1">
    <location>
        <position position="82"/>
    </location>
</feature>
<accession>A0A7D9LNL5</accession>
<feature type="non-terminal residue" evidence="1">
    <location>
        <position position="1"/>
    </location>
</feature>
<dbReference type="Proteomes" id="UP001152795">
    <property type="component" value="Unassembled WGS sequence"/>
</dbReference>
<organism evidence="1 2">
    <name type="scientific">Paramuricea clavata</name>
    <name type="common">Red gorgonian</name>
    <name type="synonym">Violescent sea-whip</name>
    <dbReference type="NCBI Taxonomy" id="317549"/>
    <lineage>
        <taxon>Eukaryota</taxon>
        <taxon>Metazoa</taxon>
        <taxon>Cnidaria</taxon>
        <taxon>Anthozoa</taxon>
        <taxon>Octocorallia</taxon>
        <taxon>Malacalcyonacea</taxon>
        <taxon>Plexauridae</taxon>
        <taxon>Paramuricea</taxon>
    </lineage>
</organism>
<reference evidence="1" key="1">
    <citation type="submission" date="2020-04" db="EMBL/GenBank/DDBJ databases">
        <authorList>
            <person name="Alioto T."/>
            <person name="Alioto T."/>
            <person name="Gomez Garrido J."/>
        </authorList>
    </citation>
    <scope>NUCLEOTIDE SEQUENCE</scope>
    <source>
        <strain evidence="1">A484AB</strain>
    </source>
</reference>
<dbReference type="InterPro" id="IPR051560">
    <property type="entry name" value="MAM_domain-containing"/>
</dbReference>
<gene>
    <name evidence="1" type="ORF">PACLA_8A024714</name>
</gene>
<dbReference type="OrthoDB" id="10063783at2759"/>
<keyword evidence="2" id="KW-1185">Reference proteome</keyword>
<evidence type="ECO:0000313" key="2">
    <source>
        <dbReference type="Proteomes" id="UP001152795"/>
    </source>
</evidence>
<dbReference type="GO" id="GO:0016020">
    <property type="term" value="C:membrane"/>
    <property type="evidence" value="ECO:0007669"/>
    <property type="project" value="InterPro"/>
</dbReference>
<sequence>KYVYIETSRPRVRGGIAFLVSPQVSGAQCLKFSYHMYGANTGSLIVYQNMGYQMVELFKKSGNKGNQWKKAEVQINNGNYYS</sequence>
<dbReference type="InterPro" id="IPR013320">
    <property type="entry name" value="ConA-like_dom_sf"/>
</dbReference>
<dbReference type="Gene3D" id="2.60.120.200">
    <property type="match status" value="1"/>
</dbReference>
<proteinExistence type="predicted"/>
<dbReference type="EMBL" id="CACRXK020020045">
    <property type="protein sequence ID" value="CAB4034353.1"/>
    <property type="molecule type" value="Genomic_DNA"/>
</dbReference>